<gene>
    <name evidence="1" type="ORF">G7068_16060</name>
</gene>
<dbReference type="Proteomes" id="UP000502677">
    <property type="component" value="Chromosome"/>
</dbReference>
<sequence>MTIDQIIEAIADYRDWIERQLFGAPIDVETYREHLEIEELREKAEPLGEKES</sequence>
<dbReference type="AlphaFoldDB" id="A0A6G7XJL5"/>
<keyword evidence="2" id="KW-1185">Reference proteome</keyword>
<accession>A0A6G7XJL5</accession>
<proteinExistence type="predicted"/>
<dbReference type="EMBL" id="CP049863">
    <property type="protein sequence ID" value="QIK64561.1"/>
    <property type="molecule type" value="Genomic_DNA"/>
</dbReference>
<evidence type="ECO:0000313" key="2">
    <source>
        <dbReference type="Proteomes" id="UP000502677"/>
    </source>
</evidence>
<evidence type="ECO:0000313" key="1">
    <source>
        <dbReference type="EMBL" id="QIK64561.1"/>
    </source>
</evidence>
<dbReference type="RefSeq" id="WP_166292888.1">
    <property type="nucleotide sequence ID" value="NZ_CP049863.1"/>
</dbReference>
<organism evidence="1 2">
    <name type="scientific">Leucobacter viscericola</name>
    <dbReference type="NCBI Taxonomy" id="2714935"/>
    <lineage>
        <taxon>Bacteria</taxon>
        <taxon>Bacillati</taxon>
        <taxon>Actinomycetota</taxon>
        <taxon>Actinomycetes</taxon>
        <taxon>Micrococcales</taxon>
        <taxon>Microbacteriaceae</taxon>
        <taxon>Leucobacter</taxon>
    </lineage>
</organism>
<reference evidence="1 2" key="1">
    <citation type="submission" date="2020-03" db="EMBL/GenBank/DDBJ databases">
        <title>Leucobacter sp. nov., isolated from beetles.</title>
        <authorList>
            <person name="Hyun D.-W."/>
            <person name="Bae J.-W."/>
        </authorList>
    </citation>
    <scope>NUCLEOTIDE SEQUENCE [LARGE SCALE GENOMIC DNA]</scope>
    <source>
        <strain evidence="1 2">HDW9C</strain>
    </source>
</reference>
<name>A0A6G7XJL5_9MICO</name>
<dbReference type="KEGG" id="lvi:G7068_16060"/>
<protein>
    <submittedName>
        <fullName evidence="1">Uncharacterized protein</fullName>
    </submittedName>
</protein>